<feature type="domain" description="Thioredoxin" evidence="6">
    <location>
        <begin position="98"/>
        <end position="218"/>
    </location>
</feature>
<keyword evidence="1" id="KW-0813">Transport</keyword>
<dbReference type="AlphaFoldDB" id="A0ABD2T2X1"/>
<keyword evidence="4" id="KW-1015">Disulfide bond</keyword>
<accession>A0ABD2T2X1</accession>
<organism evidence="7 8">
    <name type="scientific">Solanum stoloniferum</name>
    <dbReference type="NCBI Taxonomy" id="62892"/>
    <lineage>
        <taxon>Eukaryota</taxon>
        <taxon>Viridiplantae</taxon>
        <taxon>Streptophyta</taxon>
        <taxon>Embryophyta</taxon>
        <taxon>Tracheophyta</taxon>
        <taxon>Spermatophyta</taxon>
        <taxon>Magnoliopsida</taxon>
        <taxon>eudicotyledons</taxon>
        <taxon>Gunneridae</taxon>
        <taxon>Pentapetalae</taxon>
        <taxon>asterids</taxon>
        <taxon>lamiids</taxon>
        <taxon>Solanales</taxon>
        <taxon>Solanaceae</taxon>
        <taxon>Solanoideae</taxon>
        <taxon>Solaneae</taxon>
        <taxon>Solanum</taxon>
    </lineage>
</organism>
<dbReference type="InterPro" id="IPR036249">
    <property type="entry name" value="Thioredoxin-like_sf"/>
</dbReference>
<sequence length="219" mass="24586">QRLLLLSLNFHLPKDSYIECDWLISIKFWRDLSALALLQMAASASCATPYSNAPSSLSRSLSLQYRELCNLPYKCKQHQNVRIALSVENNKGFGTWKTSSPSSPRVFCLRDTQAAAVTAKSWDKLILSSDTPVLVEFHATWCGPCQMVHRVIDEIAGEYSGRLKCYVLDADREAKVAENYDIKAVPVVLLFKNGEKFESVIGTMPKEFYVAAIERLLSS</sequence>
<gene>
    <name evidence="7" type="ORF">AABB24_023149</name>
</gene>
<feature type="non-terminal residue" evidence="7">
    <location>
        <position position="1"/>
    </location>
</feature>
<evidence type="ECO:0000259" key="6">
    <source>
        <dbReference type="PROSITE" id="PS51352"/>
    </source>
</evidence>
<evidence type="ECO:0000256" key="1">
    <source>
        <dbReference type="ARBA" id="ARBA00022448"/>
    </source>
</evidence>
<keyword evidence="5" id="KW-0676">Redox-active center</keyword>
<evidence type="ECO:0000256" key="4">
    <source>
        <dbReference type="ARBA" id="ARBA00023157"/>
    </source>
</evidence>
<dbReference type="PROSITE" id="PS00194">
    <property type="entry name" value="THIOREDOXIN_1"/>
    <property type="match status" value="1"/>
</dbReference>
<dbReference type="Pfam" id="PF00085">
    <property type="entry name" value="Thioredoxin"/>
    <property type="match status" value="1"/>
</dbReference>
<dbReference type="SUPFAM" id="SSF52833">
    <property type="entry name" value="Thioredoxin-like"/>
    <property type="match status" value="1"/>
</dbReference>
<keyword evidence="2" id="KW-0809">Transit peptide</keyword>
<evidence type="ECO:0000256" key="3">
    <source>
        <dbReference type="ARBA" id="ARBA00022982"/>
    </source>
</evidence>
<dbReference type="CDD" id="cd02947">
    <property type="entry name" value="TRX_family"/>
    <property type="match status" value="1"/>
</dbReference>
<name>A0ABD2T2X1_9SOLN</name>
<dbReference type="Gene3D" id="3.40.30.10">
    <property type="entry name" value="Glutaredoxin"/>
    <property type="match status" value="1"/>
</dbReference>
<dbReference type="PROSITE" id="PS51352">
    <property type="entry name" value="THIOREDOXIN_2"/>
    <property type="match status" value="1"/>
</dbReference>
<keyword evidence="8" id="KW-1185">Reference proteome</keyword>
<comment type="caution">
    <text evidence="7">The sequence shown here is derived from an EMBL/GenBank/DDBJ whole genome shotgun (WGS) entry which is preliminary data.</text>
</comment>
<dbReference type="PANTHER" id="PTHR45663">
    <property type="entry name" value="GEO12009P1"/>
    <property type="match status" value="1"/>
</dbReference>
<dbReference type="FunFam" id="3.40.30.10:FF:000001">
    <property type="entry name" value="Thioredoxin"/>
    <property type="match status" value="1"/>
</dbReference>
<evidence type="ECO:0000313" key="8">
    <source>
        <dbReference type="Proteomes" id="UP001627284"/>
    </source>
</evidence>
<dbReference type="InterPro" id="IPR013766">
    <property type="entry name" value="Thioredoxin_domain"/>
</dbReference>
<dbReference type="InterPro" id="IPR017937">
    <property type="entry name" value="Thioredoxin_CS"/>
</dbReference>
<dbReference type="Proteomes" id="UP001627284">
    <property type="component" value="Unassembled WGS sequence"/>
</dbReference>
<dbReference type="EMBL" id="JBJKTR010000013">
    <property type="protein sequence ID" value="KAL3350555.1"/>
    <property type="molecule type" value="Genomic_DNA"/>
</dbReference>
<dbReference type="PRINTS" id="PR00421">
    <property type="entry name" value="THIOREDOXIN"/>
</dbReference>
<keyword evidence="3" id="KW-0249">Electron transport</keyword>
<protein>
    <recommendedName>
        <fullName evidence="6">Thioredoxin domain-containing protein</fullName>
    </recommendedName>
</protein>
<reference evidence="7 8" key="1">
    <citation type="submission" date="2024-05" db="EMBL/GenBank/DDBJ databases">
        <title>De novo assembly of an allotetraploid wild potato.</title>
        <authorList>
            <person name="Hosaka A.J."/>
        </authorList>
    </citation>
    <scope>NUCLEOTIDE SEQUENCE [LARGE SCALE GENOMIC DNA]</scope>
    <source>
        <tissue evidence="7">Young leaves</tissue>
    </source>
</reference>
<dbReference type="PANTHER" id="PTHR45663:SF21">
    <property type="entry name" value="THIOREDOXIN M3, CHLOROPLASTIC"/>
    <property type="match status" value="1"/>
</dbReference>
<evidence type="ECO:0000256" key="5">
    <source>
        <dbReference type="ARBA" id="ARBA00023284"/>
    </source>
</evidence>
<evidence type="ECO:0000256" key="2">
    <source>
        <dbReference type="ARBA" id="ARBA00022946"/>
    </source>
</evidence>
<proteinExistence type="predicted"/>
<evidence type="ECO:0000313" key="7">
    <source>
        <dbReference type="EMBL" id="KAL3350555.1"/>
    </source>
</evidence>